<keyword evidence="2" id="KW-1133">Transmembrane helix</keyword>
<gene>
    <name evidence="3" type="ORF">F5890DRAFT_1513325</name>
</gene>
<feature type="region of interest" description="Disordered" evidence="1">
    <location>
        <begin position="428"/>
        <end position="478"/>
    </location>
</feature>
<feature type="compositionally biased region" description="Low complexity" evidence="1">
    <location>
        <begin position="429"/>
        <end position="440"/>
    </location>
</feature>
<reference evidence="3" key="1">
    <citation type="submission" date="2022-08" db="EMBL/GenBank/DDBJ databases">
        <authorList>
            <consortium name="DOE Joint Genome Institute"/>
            <person name="Min B."/>
            <person name="Riley R."/>
            <person name="Sierra-Patev S."/>
            <person name="Naranjo-Ortiz M."/>
            <person name="Looney B."/>
            <person name="Konkel Z."/>
            <person name="Slot J.C."/>
            <person name="Sakamoto Y."/>
            <person name="Steenwyk J.L."/>
            <person name="Rokas A."/>
            <person name="Carro J."/>
            <person name="Camarero S."/>
            <person name="Ferreira P."/>
            <person name="Molpeceres G."/>
            <person name="Ruiz-Duenas F.J."/>
            <person name="Serrano A."/>
            <person name="Henrissat B."/>
            <person name="Drula E."/>
            <person name="Hughes K.W."/>
            <person name="Mata J.L."/>
            <person name="Ishikawa N.K."/>
            <person name="Vargas-Isla R."/>
            <person name="Ushijima S."/>
            <person name="Smith C.A."/>
            <person name="Ahrendt S."/>
            <person name="Andreopoulos W."/>
            <person name="He G."/>
            <person name="Labutti K."/>
            <person name="Lipzen A."/>
            <person name="Ng V."/>
            <person name="Sandor L."/>
            <person name="Barry K."/>
            <person name="Martinez A.T."/>
            <person name="Xiao Y."/>
            <person name="Gibbons J.G."/>
            <person name="Terashima K."/>
            <person name="Hibbett D.S."/>
            <person name="Grigoriev I.V."/>
        </authorList>
    </citation>
    <scope>NUCLEOTIDE SEQUENCE</scope>
    <source>
        <strain evidence="3">TFB7829</strain>
    </source>
</reference>
<evidence type="ECO:0000256" key="2">
    <source>
        <dbReference type="SAM" id="Phobius"/>
    </source>
</evidence>
<evidence type="ECO:0000256" key="1">
    <source>
        <dbReference type="SAM" id="MobiDB-lite"/>
    </source>
</evidence>
<feature type="transmembrane region" description="Helical" evidence="2">
    <location>
        <begin position="322"/>
        <end position="345"/>
    </location>
</feature>
<keyword evidence="2" id="KW-0472">Membrane</keyword>
<dbReference type="Proteomes" id="UP001163850">
    <property type="component" value="Unassembled WGS sequence"/>
</dbReference>
<evidence type="ECO:0000313" key="4">
    <source>
        <dbReference type="Proteomes" id="UP001163850"/>
    </source>
</evidence>
<protein>
    <submittedName>
        <fullName evidence="3">Uncharacterized protein</fullName>
    </submittedName>
</protein>
<name>A0AA38Q0G4_9AGAR</name>
<dbReference type="EMBL" id="MU801974">
    <property type="protein sequence ID" value="KAJ3984947.1"/>
    <property type="molecule type" value="Genomic_DNA"/>
</dbReference>
<evidence type="ECO:0000313" key="3">
    <source>
        <dbReference type="EMBL" id="KAJ3984947.1"/>
    </source>
</evidence>
<dbReference type="Gene3D" id="2.60.120.260">
    <property type="entry name" value="Galactose-binding domain-like"/>
    <property type="match status" value="2"/>
</dbReference>
<feature type="region of interest" description="Disordered" evidence="1">
    <location>
        <begin position="379"/>
        <end position="415"/>
    </location>
</feature>
<proteinExistence type="predicted"/>
<keyword evidence="2" id="KW-0812">Transmembrane</keyword>
<sequence>MNSADVWLLLDDSQISSSFIDSDAIWTKAVDSTGRWLGNSSTYIGSPGGQLVVTFQGTAISFAGSTPSSTNSPTWFIASIDSGDQVNCTFPNAGLTQYYTQWYESPVLDDGLHTVNLSSLVVDVDYAIVTVGQTTPLGDTSTIIVDDPNTEIEYQGGGWTMNNASLVMNGGWANGPPLGNSTHRTSSVGDSFKFQFSGSSISVFGVFEWTGTGSVTLDFNLDNQTTPSVISVPSGSSPSHPETPNQLFFSSNVTAGNHTLLVNVTDAVGNQTFVFDYLTYIPSFESLASKPNFTGTAVGSALPTQVAPTQGNDNTHHSNTGAIVGGVVGGLLGIVLLTVLVILVFKFRRRTSKPDLGSPGSLETIDTRQIQNGYVTTGHSNVQAQSPSDQSFVSSSPMNDSDETKVPSYTDQTWSSSNARLHPLRYGESTASSLPASSASGRTVSEGDGSPSQVQIDELRRMIDDLTSQNAPPAYHNA</sequence>
<comment type="caution">
    <text evidence="3">The sequence shown here is derived from an EMBL/GenBank/DDBJ whole genome shotgun (WGS) entry which is preliminary data.</text>
</comment>
<organism evidence="3 4">
    <name type="scientific">Lentinula detonsa</name>
    <dbReference type="NCBI Taxonomy" id="2804962"/>
    <lineage>
        <taxon>Eukaryota</taxon>
        <taxon>Fungi</taxon>
        <taxon>Dikarya</taxon>
        <taxon>Basidiomycota</taxon>
        <taxon>Agaricomycotina</taxon>
        <taxon>Agaricomycetes</taxon>
        <taxon>Agaricomycetidae</taxon>
        <taxon>Agaricales</taxon>
        <taxon>Marasmiineae</taxon>
        <taxon>Omphalotaceae</taxon>
        <taxon>Lentinula</taxon>
    </lineage>
</organism>
<dbReference type="AlphaFoldDB" id="A0AA38Q0G4"/>
<feature type="compositionally biased region" description="Low complexity" evidence="1">
    <location>
        <begin position="385"/>
        <end position="397"/>
    </location>
</feature>
<accession>A0AA38Q0G4</accession>